<reference evidence="1 2" key="1">
    <citation type="submission" date="2015-09" db="EMBL/GenBank/DDBJ databases">
        <authorList>
            <consortium name="Pathogen Informatics"/>
        </authorList>
    </citation>
    <scope>NUCLEOTIDE SEQUENCE [LARGE SCALE GENOMIC DNA]</scope>
    <source>
        <strain evidence="1 2">2789STDY5608868</strain>
    </source>
</reference>
<organism evidence="1 2">
    <name type="scientific">Anaerostipes hadrus</name>
    <dbReference type="NCBI Taxonomy" id="649756"/>
    <lineage>
        <taxon>Bacteria</taxon>
        <taxon>Bacillati</taxon>
        <taxon>Bacillota</taxon>
        <taxon>Clostridia</taxon>
        <taxon>Lachnospirales</taxon>
        <taxon>Lachnospiraceae</taxon>
        <taxon>Anaerostipes</taxon>
    </lineage>
</organism>
<protein>
    <submittedName>
        <fullName evidence="1">Uncharacterized protein</fullName>
    </submittedName>
</protein>
<evidence type="ECO:0000313" key="2">
    <source>
        <dbReference type="Proteomes" id="UP000095598"/>
    </source>
</evidence>
<proteinExistence type="predicted"/>
<gene>
    <name evidence="1" type="ORF">ERS852425_02435</name>
</gene>
<name>A0A173TYT8_ANAHA</name>
<accession>A0A173TYT8</accession>
<sequence>MTRKQMIGTLNSYCDKVGCSLCEFRRDDCSSFSSATDEELKRYVERIGGKIIDTEPQNVCELAGKKMEQVKVLKEVTRMIYPNRMEEVIPIKEFVKNITDKGYKVMVRRENVIGGKYDVVIYEEEELKE</sequence>
<dbReference type="RefSeq" id="WP_055259256.1">
    <property type="nucleotide sequence ID" value="NZ_CYXT01000020.1"/>
</dbReference>
<evidence type="ECO:0000313" key="1">
    <source>
        <dbReference type="EMBL" id="CUN07246.1"/>
    </source>
</evidence>
<dbReference type="Proteomes" id="UP000095598">
    <property type="component" value="Unassembled WGS sequence"/>
</dbReference>
<dbReference type="AlphaFoldDB" id="A0A173TYT8"/>
<dbReference type="EMBL" id="CYXT01000020">
    <property type="protein sequence ID" value="CUN07246.1"/>
    <property type="molecule type" value="Genomic_DNA"/>
</dbReference>